<dbReference type="Proteomes" id="UP000292052">
    <property type="component" value="Unassembled WGS sequence"/>
</dbReference>
<evidence type="ECO:0000256" key="1">
    <source>
        <dbReference type="SAM" id="Coils"/>
    </source>
</evidence>
<sequence length="164" mass="19282">MSINVTVSGSPVRIKRGKMVTAYDPAKAEFERRRLMRLEQVRQQSKDIAENIRNKLKKEKSKCLSQIEKDGEIKLKNWQARKLLELQNQYQEALDEIGVGHKQAICAEDEEEIFIEQQESNERIAKERGRAAAERMQIERNEDSLRKACLPVIKLHKRIWKRKL</sequence>
<proteinExistence type="predicted"/>
<feature type="coiled-coil region" evidence="1">
    <location>
        <begin position="35"/>
        <end position="62"/>
    </location>
</feature>
<accession>A0A482VBG7</accession>
<dbReference type="AlphaFoldDB" id="A0A482VBG7"/>
<gene>
    <name evidence="2" type="ORF">BDFB_007956</name>
</gene>
<evidence type="ECO:0000313" key="2">
    <source>
        <dbReference type="EMBL" id="RZB40605.1"/>
    </source>
</evidence>
<keyword evidence="1" id="KW-0175">Coiled coil</keyword>
<protein>
    <submittedName>
        <fullName evidence="2">Uncharacterized protein</fullName>
    </submittedName>
</protein>
<name>A0A482VBG7_ASBVE</name>
<dbReference type="EMBL" id="QDEB01117442">
    <property type="protein sequence ID" value="RZB40605.1"/>
    <property type="molecule type" value="Genomic_DNA"/>
</dbReference>
<organism evidence="2 3">
    <name type="scientific">Asbolus verrucosus</name>
    <name type="common">Desert ironclad beetle</name>
    <dbReference type="NCBI Taxonomy" id="1661398"/>
    <lineage>
        <taxon>Eukaryota</taxon>
        <taxon>Metazoa</taxon>
        <taxon>Ecdysozoa</taxon>
        <taxon>Arthropoda</taxon>
        <taxon>Hexapoda</taxon>
        <taxon>Insecta</taxon>
        <taxon>Pterygota</taxon>
        <taxon>Neoptera</taxon>
        <taxon>Endopterygota</taxon>
        <taxon>Coleoptera</taxon>
        <taxon>Polyphaga</taxon>
        <taxon>Cucujiformia</taxon>
        <taxon>Tenebrionidae</taxon>
        <taxon>Pimeliinae</taxon>
        <taxon>Asbolus</taxon>
    </lineage>
</organism>
<reference evidence="2 3" key="1">
    <citation type="submission" date="2017-03" db="EMBL/GenBank/DDBJ databases">
        <title>Genome of the blue death feigning beetle - Asbolus verrucosus.</title>
        <authorList>
            <person name="Rider S.D."/>
        </authorList>
    </citation>
    <scope>NUCLEOTIDE SEQUENCE [LARGE SCALE GENOMIC DNA]</scope>
    <source>
        <strain evidence="2">Butters</strain>
        <tissue evidence="2">Head and leg muscle</tissue>
    </source>
</reference>
<evidence type="ECO:0000313" key="3">
    <source>
        <dbReference type="Proteomes" id="UP000292052"/>
    </source>
</evidence>
<keyword evidence="3" id="KW-1185">Reference proteome</keyword>
<comment type="caution">
    <text evidence="2">The sequence shown here is derived from an EMBL/GenBank/DDBJ whole genome shotgun (WGS) entry which is preliminary data.</text>
</comment>
<dbReference type="OrthoDB" id="6359887at2759"/>